<protein>
    <recommendedName>
        <fullName evidence="5">CMP/dCMP-type deaminase domain-containing protein</fullName>
    </recommendedName>
</protein>
<dbReference type="PROSITE" id="PS00903">
    <property type="entry name" value="CYT_DCMP_DEAMINASES_1"/>
    <property type="match status" value="1"/>
</dbReference>
<dbReference type="PANTHER" id="PTHR11086">
    <property type="entry name" value="DEOXYCYTIDYLATE DEAMINASE-RELATED"/>
    <property type="match status" value="1"/>
</dbReference>
<gene>
    <name evidence="6" type="ORF">HY220_00155</name>
</gene>
<comment type="similarity">
    <text evidence="1">Belongs to the cytidine and deoxycytidylate deaminase family.</text>
</comment>
<dbReference type="InterPro" id="IPR016193">
    <property type="entry name" value="Cytidine_deaminase-like"/>
</dbReference>
<dbReference type="GO" id="GO:0008270">
    <property type="term" value="F:zinc ion binding"/>
    <property type="evidence" value="ECO:0007669"/>
    <property type="project" value="InterPro"/>
</dbReference>
<keyword evidence="4" id="KW-0862">Zinc</keyword>
<dbReference type="GO" id="GO:0004132">
    <property type="term" value="F:dCMP deaminase activity"/>
    <property type="evidence" value="ECO:0007669"/>
    <property type="project" value="TreeGrafter"/>
</dbReference>
<dbReference type="GO" id="GO:0005737">
    <property type="term" value="C:cytoplasm"/>
    <property type="evidence" value="ECO:0007669"/>
    <property type="project" value="TreeGrafter"/>
</dbReference>
<dbReference type="PANTHER" id="PTHR11086:SF18">
    <property type="entry name" value="DEOXYCYTIDYLATE DEAMINASE"/>
    <property type="match status" value="1"/>
</dbReference>
<evidence type="ECO:0000313" key="6">
    <source>
        <dbReference type="EMBL" id="MBI3627152.1"/>
    </source>
</evidence>
<evidence type="ECO:0000256" key="3">
    <source>
        <dbReference type="ARBA" id="ARBA00022801"/>
    </source>
</evidence>
<comment type="caution">
    <text evidence="6">The sequence shown here is derived from an EMBL/GenBank/DDBJ whole genome shotgun (WGS) entry which is preliminary data.</text>
</comment>
<dbReference type="InterPro" id="IPR002125">
    <property type="entry name" value="CMP_dCMP_dom"/>
</dbReference>
<keyword evidence="3" id="KW-0378">Hydrolase</keyword>
<accession>A0A9D6LQW2</accession>
<name>A0A9D6LQW2_9BACT</name>
<feature type="domain" description="CMP/dCMP-type deaminase" evidence="5">
    <location>
        <begin position="139"/>
        <end position="269"/>
    </location>
</feature>
<evidence type="ECO:0000256" key="4">
    <source>
        <dbReference type="ARBA" id="ARBA00022833"/>
    </source>
</evidence>
<sequence>MAKILLCYIPVLHAGYLNWFERHREAKAVYVLSEEVLVEFAHLKKDLRALKPDQACRMINSLGVCPKAEVIGPMDLADISTVGDIVVMPDEEECHAVAERWLKHGLVEIQFDPVFLRYDRKKATAENAVDEDWTVTEDEFHRVMMGRAAEEAAKSPDWWRQVGGILVRDGQVLLTAYNHTVPTKREALFYGDPRSLFSAGLEIEASLVLHAEAAIVAEAARRADLSLEGASLYITTFPCAPCAKQVAYSGIKRIYFRDGYSRTDGQEVLRAKGVAIIRVDIERPRR</sequence>
<dbReference type="InterPro" id="IPR015517">
    <property type="entry name" value="dCMP_deaminase-rel"/>
</dbReference>
<dbReference type="AlphaFoldDB" id="A0A9D6LQW2"/>
<proteinExistence type="inferred from homology"/>
<evidence type="ECO:0000259" key="5">
    <source>
        <dbReference type="PROSITE" id="PS51747"/>
    </source>
</evidence>
<dbReference type="Gene3D" id="3.40.140.10">
    <property type="entry name" value="Cytidine Deaminase, domain 2"/>
    <property type="match status" value="1"/>
</dbReference>
<reference evidence="6" key="1">
    <citation type="submission" date="2020-07" db="EMBL/GenBank/DDBJ databases">
        <title>Huge and variable diversity of episymbiotic CPR bacteria and DPANN archaea in groundwater ecosystems.</title>
        <authorList>
            <person name="He C.Y."/>
            <person name="Keren R."/>
            <person name="Whittaker M."/>
            <person name="Farag I.F."/>
            <person name="Doudna J."/>
            <person name="Cate J.H.D."/>
            <person name="Banfield J.F."/>
        </authorList>
    </citation>
    <scope>NUCLEOTIDE SEQUENCE</scope>
    <source>
        <strain evidence="6">NC_groundwater_972_Pr1_S-0.2um_49_27</strain>
    </source>
</reference>
<dbReference type="PROSITE" id="PS51747">
    <property type="entry name" value="CYT_DCMP_DEAMINASES_2"/>
    <property type="match status" value="1"/>
</dbReference>
<dbReference type="EMBL" id="JACQCQ010000002">
    <property type="protein sequence ID" value="MBI3627152.1"/>
    <property type="molecule type" value="Genomic_DNA"/>
</dbReference>
<evidence type="ECO:0000313" key="7">
    <source>
        <dbReference type="Proteomes" id="UP000808388"/>
    </source>
</evidence>
<keyword evidence="2" id="KW-0479">Metal-binding</keyword>
<dbReference type="SUPFAM" id="SSF53927">
    <property type="entry name" value="Cytidine deaminase-like"/>
    <property type="match status" value="1"/>
</dbReference>
<evidence type="ECO:0000256" key="1">
    <source>
        <dbReference type="ARBA" id="ARBA00006576"/>
    </source>
</evidence>
<dbReference type="InterPro" id="IPR016192">
    <property type="entry name" value="APOBEC/CMP_deaminase_Zn-bd"/>
</dbReference>
<evidence type="ECO:0000256" key="2">
    <source>
        <dbReference type="ARBA" id="ARBA00022723"/>
    </source>
</evidence>
<dbReference type="Pfam" id="PF00383">
    <property type="entry name" value="dCMP_cyt_deam_1"/>
    <property type="match status" value="1"/>
</dbReference>
<organism evidence="6 7">
    <name type="scientific">Candidatus Sungiibacteriota bacterium</name>
    <dbReference type="NCBI Taxonomy" id="2750080"/>
    <lineage>
        <taxon>Bacteria</taxon>
        <taxon>Candidatus Sungiibacteriota</taxon>
    </lineage>
</organism>
<dbReference type="Proteomes" id="UP000808388">
    <property type="component" value="Unassembled WGS sequence"/>
</dbReference>